<evidence type="ECO:0000256" key="4">
    <source>
        <dbReference type="ARBA" id="ARBA00011738"/>
    </source>
</evidence>
<feature type="binding site" evidence="12">
    <location>
        <position position="1070"/>
    </location>
    <ligand>
        <name>Mg(2+)</name>
        <dbReference type="ChEBI" id="CHEBI:18420"/>
        <label>1</label>
    </ligand>
</feature>
<feature type="binding site" evidence="12">
    <location>
        <position position="1068"/>
    </location>
    <ligand>
        <name>Mg(2+)</name>
        <dbReference type="ChEBI" id="CHEBI:18420"/>
        <label>1</label>
    </ligand>
</feature>
<dbReference type="CDD" id="cd02585">
    <property type="entry name" value="HAD_PMM"/>
    <property type="match status" value="1"/>
</dbReference>
<evidence type="ECO:0000256" key="7">
    <source>
        <dbReference type="ARBA" id="ARBA00022723"/>
    </source>
</evidence>
<dbReference type="CDD" id="cd02846">
    <property type="entry name" value="PAZ_argonaute_like"/>
    <property type="match status" value="1"/>
</dbReference>
<comment type="subunit">
    <text evidence="4">Homodimer.</text>
</comment>
<organism evidence="14 15">
    <name type="scientific">Puccinia graminis f. sp. tritici</name>
    <dbReference type="NCBI Taxonomy" id="56615"/>
    <lineage>
        <taxon>Eukaryota</taxon>
        <taxon>Fungi</taxon>
        <taxon>Dikarya</taxon>
        <taxon>Basidiomycota</taxon>
        <taxon>Pucciniomycotina</taxon>
        <taxon>Pucciniomycetes</taxon>
        <taxon>Pucciniales</taxon>
        <taxon>Pucciniaceae</taxon>
        <taxon>Puccinia</taxon>
    </lineage>
</organism>
<dbReference type="SFLD" id="SFLDG01140">
    <property type="entry name" value="C2.B:_Phosphomannomutase_and_P"/>
    <property type="match status" value="1"/>
</dbReference>
<comment type="pathway">
    <text evidence="2">Nucleotide-sugar biosynthesis; GDP-alpha-D-mannose biosynthesis; alpha-D-mannose 1-phosphate from D-fructose 6-phosphate: step 2/2.</text>
</comment>
<dbReference type="InterPro" id="IPR006379">
    <property type="entry name" value="HAD-SF_hydro_IIB"/>
</dbReference>
<dbReference type="NCBIfam" id="TIGR01484">
    <property type="entry name" value="HAD-SF-IIB"/>
    <property type="match status" value="1"/>
</dbReference>
<gene>
    <name evidence="14" type="ORF">PGT21_021399</name>
</gene>
<proteinExistence type="inferred from homology"/>
<evidence type="ECO:0000256" key="12">
    <source>
        <dbReference type="PIRSR" id="PIRSR605002-3"/>
    </source>
</evidence>
<dbReference type="Gene3D" id="3.40.50.2300">
    <property type="match status" value="1"/>
</dbReference>
<dbReference type="InterPro" id="IPR005002">
    <property type="entry name" value="PMM"/>
</dbReference>
<dbReference type="Pfam" id="PF03332">
    <property type="entry name" value="PMM"/>
    <property type="match status" value="1"/>
</dbReference>
<keyword evidence="8 12" id="KW-0460">Magnesium</keyword>
<feature type="active site" description="Nucleophile" evidence="10">
    <location>
        <position position="855"/>
    </location>
</feature>
<evidence type="ECO:0000259" key="13">
    <source>
        <dbReference type="PROSITE" id="PS50822"/>
    </source>
</evidence>
<dbReference type="EC" id="5.4.2.8" evidence="5"/>
<dbReference type="GO" id="GO:0046872">
    <property type="term" value="F:metal ion binding"/>
    <property type="evidence" value="ECO:0007669"/>
    <property type="project" value="UniProtKB-KW"/>
</dbReference>
<dbReference type="UniPathway" id="UPA00126">
    <property type="reaction ID" value="UER00424"/>
</dbReference>
<dbReference type="InterPro" id="IPR036412">
    <property type="entry name" value="HAD-like_sf"/>
</dbReference>
<dbReference type="GO" id="GO:0009298">
    <property type="term" value="P:GDP-mannose biosynthetic process"/>
    <property type="evidence" value="ECO:0007669"/>
    <property type="project" value="UniProtKB-UniPathway"/>
</dbReference>
<dbReference type="GO" id="GO:0005737">
    <property type="term" value="C:cytoplasm"/>
    <property type="evidence" value="ECO:0007669"/>
    <property type="project" value="UniProtKB-SubCell"/>
</dbReference>
<dbReference type="InterPro" id="IPR012337">
    <property type="entry name" value="RNaseH-like_sf"/>
</dbReference>
<dbReference type="InterPro" id="IPR032473">
    <property type="entry name" value="Argonaute_Mid_dom"/>
</dbReference>
<accession>A0A5B0N4X6</accession>
<dbReference type="SFLD" id="SFLDG01143">
    <property type="entry name" value="C2.B.3:_Phosphomannomutase_Lik"/>
    <property type="match status" value="1"/>
</dbReference>
<dbReference type="Pfam" id="PF02171">
    <property type="entry name" value="Piwi"/>
    <property type="match status" value="1"/>
</dbReference>
<evidence type="ECO:0000313" key="14">
    <source>
        <dbReference type="EMBL" id="KAA1082959.1"/>
    </source>
</evidence>
<evidence type="ECO:0000256" key="2">
    <source>
        <dbReference type="ARBA" id="ARBA00004699"/>
    </source>
</evidence>
<dbReference type="Gene3D" id="3.30.420.10">
    <property type="entry name" value="Ribonuclease H-like superfamily/Ribonuclease H"/>
    <property type="match status" value="1"/>
</dbReference>
<dbReference type="InterPro" id="IPR032474">
    <property type="entry name" value="Argonaute_N"/>
</dbReference>
<dbReference type="SUPFAM" id="SSF56784">
    <property type="entry name" value="HAD-like"/>
    <property type="match status" value="1"/>
</dbReference>
<evidence type="ECO:0000256" key="9">
    <source>
        <dbReference type="ARBA" id="ARBA00023235"/>
    </source>
</evidence>
<feature type="binding site" evidence="11">
    <location>
        <position position="1028"/>
    </location>
    <ligand>
        <name>alpha-D-mannose 1-phosphate</name>
        <dbReference type="ChEBI" id="CHEBI:58409"/>
    </ligand>
</feature>
<feature type="binding site" evidence="11">
    <location>
        <position position="970"/>
    </location>
    <ligand>
        <name>alpha-D-mannose 1-phosphate</name>
        <dbReference type="ChEBI" id="CHEBI:58409"/>
    </ligand>
</feature>
<dbReference type="GO" id="GO:0003723">
    <property type="term" value="F:RNA binding"/>
    <property type="evidence" value="ECO:0007669"/>
    <property type="project" value="InterPro"/>
</dbReference>
<dbReference type="SUPFAM" id="SSF53098">
    <property type="entry name" value="Ribonuclease H-like"/>
    <property type="match status" value="1"/>
</dbReference>
<dbReference type="Gene3D" id="3.30.1240.20">
    <property type="match status" value="1"/>
</dbReference>
<feature type="binding site" evidence="11">
    <location>
        <position position="1026"/>
    </location>
    <ligand>
        <name>alpha-D-mannose 1-phosphate</name>
        <dbReference type="ChEBI" id="CHEBI:58409"/>
    </ligand>
</feature>
<comment type="similarity">
    <text evidence="3">Belongs to the eukaryotic PMM family.</text>
</comment>
<dbReference type="PROSITE" id="PS50822">
    <property type="entry name" value="PIWI"/>
    <property type="match status" value="1"/>
</dbReference>
<reference evidence="14 15" key="1">
    <citation type="submission" date="2019-05" db="EMBL/GenBank/DDBJ databases">
        <title>Emergence of the Ug99 lineage of the wheat stem rust pathogen through somatic hybridization.</title>
        <authorList>
            <person name="Li F."/>
            <person name="Upadhyaya N.M."/>
            <person name="Sperschneider J."/>
            <person name="Matny O."/>
            <person name="Nguyen-Phuc H."/>
            <person name="Mago R."/>
            <person name="Raley C."/>
            <person name="Miller M.E."/>
            <person name="Silverstein K.A.T."/>
            <person name="Henningsen E."/>
            <person name="Hirsch C.D."/>
            <person name="Visser B."/>
            <person name="Pretorius Z.A."/>
            <person name="Steffenson B.J."/>
            <person name="Schwessinger B."/>
            <person name="Dodds P.N."/>
            <person name="Figueroa M."/>
        </authorList>
    </citation>
    <scope>NUCLEOTIDE SEQUENCE [LARGE SCALE GENOMIC DNA]</scope>
    <source>
        <strain evidence="14">21-0</strain>
    </source>
</reference>
<evidence type="ECO:0000256" key="11">
    <source>
        <dbReference type="PIRSR" id="PIRSR605002-2"/>
    </source>
</evidence>
<feature type="binding site" evidence="12">
    <location>
        <position position="1073"/>
    </location>
    <ligand>
        <name>Mg(2+)</name>
        <dbReference type="ChEBI" id="CHEBI:18420"/>
        <label>1</label>
    </ligand>
</feature>
<dbReference type="PANTHER" id="PTHR22891">
    <property type="entry name" value="EUKARYOTIC TRANSLATION INITIATION FACTOR 2C"/>
    <property type="match status" value="1"/>
</dbReference>
<feature type="binding site" evidence="11">
    <location>
        <position position="981"/>
    </location>
    <ligand>
        <name>alpha-D-mannose 1-phosphate</name>
        <dbReference type="ChEBI" id="CHEBI:58409"/>
    </ligand>
</feature>
<dbReference type="Pfam" id="PF16487">
    <property type="entry name" value="ArgoMid"/>
    <property type="match status" value="1"/>
</dbReference>
<evidence type="ECO:0000256" key="1">
    <source>
        <dbReference type="ARBA" id="ARBA00004496"/>
    </source>
</evidence>
<dbReference type="OrthoDB" id="10252740at2759"/>
<comment type="subcellular location">
    <subcellularLocation>
        <location evidence="1">Cytoplasm</location>
    </subcellularLocation>
</comment>
<keyword evidence="7 12" id="KW-0479">Metal-binding</keyword>
<dbReference type="SFLD" id="SFLDF00445">
    <property type="entry name" value="alpha-phosphomannomutase"/>
    <property type="match status" value="1"/>
</dbReference>
<dbReference type="InterPro" id="IPR023214">
    <property type="entry name" value="HAD_sf"/>
</dbReference>
<feature type="domain" description="Piwi" evidence="13">
    <location>
        <begin position="554"/>
        <end position="808"/>
    </location>
</feature>
<sequence length="1094" mass="122307">MTRPANGLGTNGNLINVQLNLFKISMSPTNNFFHYNVEIFSAKGTSPPIAMKKRIFKDIYAKFADAPDRLGPVFDGDKTVYSHKELDPLEGTVSVASFKLPPEKEEFKYILTEVERPKWKTSDIFHLVFGPQGPTMQNRSEGERGNLMGTARRAMQALNVAIRYLLAADCPSTSRAFFPDAAPSLDIGAGVLLRRGYITHVRIGNTTNLKAPPDNLFLAMDMTCATFLDAPPEGNPANTLADLCCKILNVHPQRLCSLKEEDYRKLHKILRRFKINIIRGESDKGITKSIDHLTLTNSRNEIFETDEGKTSVEAFFLKTWGRRLRFPELPNVVTIGKGKKTVYPMEVCSIRKGQRYILKLTGDQQSSALRFQTIKPAGRFEQIMVARQHVMDSAHERLLNAYGIKIGRTFVEAQARVLPPPVVEYKNDLRIPVRDGQWNIAKPNLQLLTSKVLKSWAVVICTNAHLPEAALMNFLGGLRTKLIQLGVQVADAPPPVIRLTGQGTPQVKEALEKAGKTAWQSFNKNPPQLFLCITDDRSFLYNSIKVEGDNFASRGVTTQCMVIKHVKNAKDQYLSNLALKINLKIGGLNHRLTDLEPACGGVPTMIVGADLTHNNLSPKMKPSIAALVGSLDRTLLKYAPAVGVQPLLEPSDEDGRPRSQEPIQLFRTLLFNLLQKWAKTNPGPKFPRRLIIFRDGVSDGEFSQVLESEFKAAKAAVEKIAGKPDQCKITYIVCAKNHRLRMSPDNRCQDRSGNAPAGSVLDNRIGDPFLFDFFAQTQAGLQGTSRPTRYVILKDESNSSADQLQSLIQIKASLCREKHQKAVHYSSFGNTQLEILEMATEFSSRPLGTTLVLFDVDGTLTPARRSASPEILKTLQDLRKKAVIGFVGGSDLVKIREQLEVTPTANVLENFDYCFAENGLTAYQSGKVLESQSFINHLGEDRYKKLVNFCLREISELDIPIKRGTFVEFRNGMINVSPIGRNASVSERDEFEKYDKQSQVRAKFVEKLKKEFADYGLTFSIGGQISFDVFPNGWDKTYALKHVEKAGFKEIHFFGDKTYKGGNDHEIYEDSRTIGHPVTCPEDTIKILKELFSI</sequence>
<dbReference type="GO" id="GO:0004615">
    <property type="term" value="F:phosphomannomutase activity"/>
    <property type="evidence" value="ECO:0007669"/>
    <property type="project" value="UniProtKB-EC"/>
</dbReference>
<dbReference type="AlphaFoldDB" id="A0A5B0N4X6"/>
<dbReference type="InterPro" id="IPR003100">
    <property type="entry name" value="PAZ_dom"/>
</dbReference>
<dbReference type="Pfam" id="PF02170">
    <property type="entry name" value="PAZ"/>
    <property type="match status" value="1"/>
</dbReference>
<feature type="binding site" evidence="12">
    <location>
        <position position="857"/>
    </location>
    <ligand>
        <name>Mg(2+)</name>
        <dbReference type="ChEBI" id="CHEBI:18420"/>
        <label>1</label>
    </ligand>
</feature>
<evidence type="ECO:0000256" key="5">
    <source>
        <dbReference type="ARBA" id="ARBA00012730"/>
    </source>
</evidence>
<feature type="binding site" evidence="12">
    <location>
        <position position="1056"/>
    </location>
    <ligand>
        <name>Mg(2+)</name>
        <dbReference type="ChEBI" id="CHEBI:18420"/>
        <label>1</label>
    </ligand>
</feature>
<dbReference type="SUPFAM" id="SSF101690">
    <property type="entry name" value="PAZ domain"/>
    <property type="match status" value="1"/>
</dbReference>
<keyword evidence="15" id="KW-1185">Reference proteome</keyword>
<evidence type="ECO:0000256" key="10">
    <source>
        <dbReference type="PIRSR" id="PIRSR605002-1"/>
    </source>
</evidence>
<feature type="binding site" evidence="12">
    <location>
        <position position="855"/>
    </location>
    <ligand>
        <name>Mg(2+)</name>
        <dbReference type="ChEBI" id="CHEBI:18420"/>
        <label>1</label>
    </ligand>
</feature>
<dbReference type="InterPro" id="IPR036085">
    <property type="entry name" value="PAZ_dom_sf"/>
</dbReference>
<keyword evidence="9" id="KW-0413">Isomerase</keyword>
<evidence type="ECO:0000256" key="8">
    <source>
        <dbReference type="ARBA" id="ARBA00022842"/>
    </source>
</evidence>
<dbReference type="FunFam" id="3.30.1240.20:FF:000001">
    <property type="entry name" value="Phosphomannomutase"/>
    <property type="match status" value="1"/>
</dbReference>
<feature type="binding site" evidence="11">
    <location>
        <position position="864"/>
    </location>
    <ligand>
        <name>alpha-D-mannose 1-phosphate</name>
        <dbReference type="ChEBI" id="CHEBI:58409"/>
    </ligand>
</feature>
<dbReference type="SMART" id="SM00950">
    <property type="entry name" value="Piwi"/>
    <property type="match status" value="1"/>
</dbReference>
<dbReference type="Gene3D" id="2.170.260.10">
    <property type="entry name" value="paz domain"/>
    <property type="match status" value="1"/>
</dbReference>
<dbReference type="InterPro" id="IPR003165">
    <property type="entry name" value="Piwi"/>
</dbReference>
<evidence type="ECO:0000313" key="15">
    <source>
        <dbReference type="Proteomes" id="UP000324748"/>
    </source>
</evidence>
<dbReference type="InterPro" id="IPR043169">
    <property type="entry name" value="PMM_cap"/>
</dbReference>
<comment type="caution">
    <text evidence="14">The sequence shown here is derived from an EMBL/GenBank/DDBJ whole genome shotgun (WGS) entry which is preliminary data.</text>
</comment>
<dbReference type="Gene3D" id="3.40.50.1000">
    <property type="entry name" value="HAD superfamily/HAD-like"/>
    <property type="match status" value="1"/>
</dbReference>
<dbReference type="SFLD" id="SFLDS00003">
    <property type="entry name" value="Haloacid_Dehalogenase"/>
    <property type="match status" value="1"/>
</dbReference>
<feature type="active site" description="Proton donor/acceptor" evidence="10">
    <location>
        <position position="857"/>
    </location>
</feature>
<dbReference type="InterPro" id="IPR036397">
    <property type="entry name" value="RNaseH_sf"/>
</dbReference>
<dbReference type="Proteomes" id="UP000324748">
    <property type="component" value="Unassembled WGS sequence"/>
</dbReference>
<comment type="cofactor">
    <cofactor evidence="12">
        <name>Mg(2+)</name>
        <dbReference type="ChEBI" id="CHEBI:18420"/>
    </cofactor>
</comment>
<protein>
    <recommendedName>
        <fullName evidence="5">phosphomannomutase</fullName>
        <ecNumber evidence="5">5.4.2.8</ecNumber>
    </recommendedName>
</protein>
<feature type="binding site" evidence="11">
    <location>
        <position position="988"/>
    </location>
    <ligand>
        <name>alpha-D-mannose 1-phosphate</name>
        <dbReference type="ChEBI" id="CHEBI:58409"/>
    </ligand>
</feature>
<keyword evidence="6" id="KW-0963">Cytoplasm</keyword>
<evidence type="ECO:0000256" key="3">
    <source>
        <dbReference type="ARBA" id="ARBA00009736"/>
    </source>
</evidence>
<dbReference type="EMBL" id="VSWC01000119">
    <property type="protein sequence ID" value="KAA1082959.1"/>
    <property type="molecule type" value="Genomic_DNA"/>
</dbReference>
<name>A0A5B0N4X6_PUCGR</name>
<dbReference type="Pfam" id="PF16486">
    <property type="entry name" value="ArgoN"/>
    <property type="match status" value="1"/>
</dbReference>
<evidence type="ECO:0000256" key="6">
    <source>
        <dbReference type="ARBA" id="ARBA00022490"/>
    </source>
</evidence>